<dbReference type="EMBL" id="FXAU01000002">
    <property type="protein sequence ID" value="SMG24376.1"/>
    <property type="molecule type" value="Genomic_DNA"/>
</dbReference>
<feature type="compositionally biased region" description="Polar residues" evidence="1">
    <location>
        <begin position="91"/>
        <end position="100"/>
    </location>
</feature>
<evidence type="ECO:0000256" key="1">
    <source>
        <dbReference type="SAM" id="MobiDB-lite"/>
    </source>
</evidence>
<dbReference type="NCBIfam" id="TIGR01200">
    <property type="entry name" value="GLPGLI"/>
    <property type="match status" value="1"/>
</dbReference>
<dbReference type="STRING" id="561061.SAMN05660862_1637"/>
<protein>
    <submittedName>
        <fullName evidence="3">GLPGLI family protein</fullName>
    </submittedName>
</protein>
<reference evidence="3 4" key="1">
    <citation type="submission" date="2017-04" db="EMBL/GenBank/DDBJ databases">
        <authorList>
            <person name="Afonso C.L."/>
            <person name="Miller P.J."/>
            <person name="Scott M.A."/>
            <person name="Spackman E."/>
            <person name="Goraichik I."/>
            <person name="Dimitrov K.M."/>
            <person name="Suarez D.L."/>
            <person name="Swayne D.E."/>
        </authorList>
    </citation>
    <scope>NUCLEOTIDE SEQUENCE [LARGE SCALE GENOMIC DNA]</scope>
    <source>
        <strain evidence="3 4">DSM 22418</strain>
    </source>
</reference>
<sequence>MIKQLLISSIVVLCTWLHTSAQHAYFPTKGKITFEREVYQRARMREMNNKMASQGQNAGMMMRFGGNIEDIPEKSSDMLTLHFDEKETLMQFNDSENTSTRPNGNRPSGGGNRGGGGGRGGQPMGAVSMGGGSVQVRGGGFGGRRPQFNKIFFQDLQNQTSEVEMELDEKYNLKDSLQQVTWRFTDEYRNIAGYECRRVNGATADSLYIIAFYTDQIPVSGGPALVNGLPGMILGLVIPEMHINYWARNIEFTTENVPKQWRDKKSKAMSMEEFFKSLSGNRMFGGGASGGKQLKRNLLENLIY</sequence>
<gene>
    <name evidence="3" type="ORF">SAMN05660862_1637</name>
</gene>
<dbReference type="Proteomes" id="UP000192980">
    <property type="component" value="Unassembled WGS sequence"/>
</dbReference>
<feature type="signal peptide" evidence="2">
    <location>
        <begin position="1"/>
        <end position="24"/>
    </location>
</feature>
<name>A0A1X7J9L0_9SPHI</name>
<feature type="region of interest" description="Disordered" evidence="1">
    <location>
        <begin position="91"/>
        <end position="133"/>
    </location>
</feature>
<proteinExistence type="predicted"/>
<accession>A0A1X7J9L0</accession>
<keyword evidence="2" id="KW-0732">Signal</keyword>
<keyword evidence="4" id="KW-1185">Reference proteome</keyword>
<dbReference type="AlphaFoldDB" id="A0A1X7J9L0"/>
<dbReference type="Pfam" id="PF09697">
    <property type="entry name" value="Porph_ging"/>
    <property type="match status" value="1"/>
</dbReference>
<feature type="chain" id="PRO_5012869296" evidence="2">
    <location>
        <begin position="25"/>
        <end position="304"/>
    </location>
</feature>
<organism evidence="3 4">
    <name type="scientific">Sphingobacterium psychroaquaticum</name>
    <dbReference type="NCBI Taxonomy" id="561061"/>
    <lineage>
        <taxon>Bacteria</taxon>
        <taxon>Pseudomonadati</taxon>
        <taxon>Bacteroidota</taxon>
        <taxon>Sphingobacteriia</taxon>
        <taxon>Sphingobacteriales</taxon>
        <taxon>Sphingobacteriaceae</taxon>
        <taxon>Sphingobacterium</taxon>
    </lineage>
</organism>
<dbReference type="RefSeq" id="WP_085472389.1">
    <property type="nucleotide sequence ID" value="NZ_FXAU01000002.1"/>
</dbReference>
<evidence type="ECO:0000313" key="3">
    <source>
        <dbReference type="EMBL" id="SMG24376.1"/>
    </source>
</evidence>
<evidence type="ECO:0000256" key="2">
    <source>
        <dbReference type="SAM" id="SignalP"/>
    </source>
</evidence>
<feature type="compositionally biased region" description="Gly residues" evidence="1">
    <location>
        <begin position="107"/>
        <end position="133"/>
    </location>
</feature>
<dbReference type="InterPro" id="IPR005901">
    <property type="entry name" value="GLPGLI"/>
</dbReference>
<evidence type="ECO:0000313" key="4">
    <source>
        <dbReference type="Proteomes" id="UP000192980"/>
    </source>
</evidence>